<feature type="compositionally biased region" description="Low complexity" evidence="1">
    <location>
        <begin position="235"/>
        <end position="247"/>
    </location>
</feature>
<feature type="compositionally biased region" description="Low complexity" evidence="1">
    <location>
        <begin position="166"/>
        <end position="180"/>
    </location>
</feature>
<name>M5EW83_9HYPH</name>
<dbReference type="AlphaFoldDB" id="M5EW83"/>
<evidence type="ECO:0000256" key="1">
    <source>
        <dbReference type="SAM" id="MobiDB-lite"/>
    </source>
</evidence>
<evidence type="ECO:0000313" key="3">
    <source>
        <dbReference type="Proteomes" id="UP000012062"/>
    </source>
</evidence>
<evidence type="ECO:0000313" key="2">
    <source>
        <dbReference type="EMBL" id="CCV08512.1"/>
    </source>
</evidence>
<gene>
    <name evidence="2" type="ORF">MESS2_760034</name>
</gene>
<dbReference type="Pfam" id="PF06078">
    <property type="entry name" value="DUF937"/>
    <property type="match status" value="1"/>
</dbReference>
<sequence>MPSLFDILAQAQNGNGMQALAQQFGLSQQQTQSAVEALLPAFSQGLKRNTSDPNGLGSFMTAMASGQHAKYFENPAAAFSQPGVDEGNGILGHLFGSKDLSRAVAGQAAQASGVSQQVLQQMLPSVASMVMGGLFKQTNNQMQAAGGFGGSGNPLGELIEQMMRQAGGGAQAPQQRQAPQSANPADNPLGKVLQDIFGGGGQQPQGQPQQTQNPTGDNPLGKVLQDMFGGGGQQPQGQPQQTQNPTGDNPLGKVLQDMFGGGQRQQTQNPMGDNPLGKVLQDMFGGGQQPQGQPQQTQNPMGDNPLGKVLQDMFGGGQADGMAGGQPAPRQRQAPQPAPNPSGRPTNPFDDLFGKMFETGAQQRDDYQKGMESIFDQFKQGMGRR</sequence>
<dbReference type="RefSeq" id="WP_008877386.1">
    <property type="nucleotide sequence ID" value="NZ_CAUM01000146.1"/>
</dbReference>
<dbReference type="OrthoDB" id="5526542at2"/>
<feature type="region of interest" description="Disordered" evidence="1">
    <location>
        <begin position="166"/>
        <end position="385"/>
    </location>
</feature>
<feature type="compositionally biased region" description="Low complexity" evidence="1">
    <location>
        <begin position="204"/>
        <end position="216"/>
    </location>
</feature>
<dbReference type="EMBL" id="CAUM01000146">
    <property type="protein sequence ID" value="CCV08512.1"/>
    <property type="molecule type" value="Genomic_DNA"/>
</dbReference>
<reference evidence="2 3" key="1">
    <citation type="submission" date="2013-02" db="EMBL/GenBank/DDBJ databases">
        <authorList>
            <person name="Genoscope - CEA"/>
        </authorList>
    </citation>
    <scope>NUCLEOTIDE SEQUENCE [LARGE SCALE GENOMIC DNA]</scope>
    <source>
        <strain evidence="2 3">STM 2683</strain>
    </source>
</reference>
<proteinExistence type="predicted"/>
<dbReference type="InterPro" id="IPR009282">
    <property type="entry name" value="DUF937"/>
</dbReference>
<keyword evidence="3" id="KW-1185">Reference proteome</keyword>
<comment type="caution">
    <text evidence="2">The sequence shown here is derived from an EMBL/GenBank/DDBJ whole genome shotgun (WGS) entry which is preliminary data.</text>
</comment>
<organism evidence="2 3">
    <name type="scientific">Mesorhizobium metallidurans STM 2683</name>
    <dbReference type="NCBI Taxonomy" id="1297569"/>
    <lineage>
        <taxon>Bacteria</taxon>
        <taxon>Pseudomonadati</taxon>
        <taxon>Pseudomonadota</taxon>
        <taxon>Alphaproteobacteria</taxon>
        <taxon>Hyphomicrobiales</taxon>
        <taxon>Phyllobacteriaceae</taxon>
        <taxon>Mesorhizobium</taxon>
    </lineage>
</organism>
<dbReference type="eggNOG" id="COG5403">
    <property type="taxonomic scope" value="Bacteria"/>
</dbReference>
<evidence type="ECO:0008006" key="4">
    <source>
        <dbReference type="Google" id="ProtNLM"/>
    </source>
</evidence>
<dbReference type="STRING" id="1297569.MESS2_760034"/>
<feature type="compositionally biased region" description="Gly residues" evidence="1">
    <location>
        <begin position="314"/>
        <end position="324"/>
    </location>
</feature>
<feature type="compositionally biased region" description="Low complexity" evidence="1">
    <location>
        <begin position="325"/>
        <end position="335"/>
    </location>
</feature>
<protein>
    <recommendedName>
        <fullName evidence="4">DUF937 domain-containing protein</fullName>
    </recommendedName>
</protein>
<dbReference type="Proteomes" id="UP000012062">
    <property type="component" value="Unassembled WGS sequence"/>
</dbReference>
<accession>M5EW83</accession>